<proteinExistence type="predicted"/>
<dbReference type="FunFam" id="1.25.40.10:FF:000090">
    <property type="entry name" value="Pentatricopeptide repeat-containing protein, chloroplastic"/>
    <property type="match status" value="1"/>
</dbReference>
<dbReference type="Pfam" id="PF13041">
    <property type="entry name" value="PPR_2"/>
    <property type="match status" value="2"/>
</dbReference>
<dbReference type="PANTHER" id="PTHR47926:SF424">
    <property type="entry name" value="PENTACOTRIPEPTIDE-REPEAT REGION OF PRORP DOMAIN-CONTAINING PROTEIN"/>
    <property type="match status" value="1"/>
</dbReference>
<dbReference type="PANTHER" id="PTHR47926">
    <property type="entry name" value="PENTATRICOPEPTIDE REPEAT-CONTAINING PROTEIN"/>
    <property type="match status" value="1"/>
</dbReference>
<dbReference type="PROSITE" id="PS51375">
    <property type="entry name" value="PPR"/>
    <property type="match status" value="5"/>
</dbReference>
<dbReference type="InterPro" id="IPR002885">
    <property type="entry name" value="PPR_rpt"/>
</dbReference>
<feature type="repeat" description="PPR" evidence="2">
    <location>
        <begin position="98"/>
        <end position="132"/>
    </location>
</feature>
<gene>
    <name evidence="3" type="ORF">SI8410_06007919</name>
</gene>
<dbReference type="Proteomes" id="UP000663760">
    <property type="component" value="Chromosome 6"/>
</dbReference>
<protein>
    <submittedName>
        <fullName evidence="3">Uncharacterized protein</fullName>
    </submittedName>
</protein>
<dbReference type="EMBL" id="LR746269">
    <property type="protein sequence ID" value="CAA7397254.1"/>
    <property type="molecule type" value="Genomic_DNA"/>
</dbReference>
<dbReference type="AlphaFoldDB" id="A0A7I8KJ97"/>
<evidence type="ECO:0000256" key="1">
    <source>
        <dbReference type="ARBA" id="ARBA00022737"/>
    </source>
</evidence>
<dbReference type="FunFam" id="1.25.40.10:FF:000344">
    <property type="entry name" value="Pentatricopeptide repeat-containing protein"/>
    <property type="match status" value="1"/>
</dbReference>
<dbReference type="InterPro" id="IPR046848">
    <property type="entry name" value="E_motif"/>
</dbReference>
<feature type="repeat" description="PPR" evidence="2">
    <location>
        <begin position="196"/>
        <end position="231"/>
    </location>
</feature>
<dbReference type="GO" id="GO:0003723">
    <property type="term" value="F:RNA binding"/>
    <property type="evidence" value="ECO:0007669"/>
    <property type="project" value="InterPro"/>
</dbReference>
<dbReference type="Pfam" id="PF20431">
    <property type="entry name" value="E_motif"/>
    <property type="match status" value="1"/>
</dbReference>
<dbReference type="NCBIfam" id="TIGR00756">
    <property type="entry name" value="PPR"/>
    <property type="match status" value="4"/>
</dbReference>
<dbReference type="FunFam" id="1.25.40.10:FF:000351">
    <property type="entry name" value="Pentatricopeptide repeat-containing protein"/>
    <property type="match status" value="1"/>
</dbReference>
<accession>A0A7I8KJ97</accession>
<dbReference type="Gene3D" id="1.25.40.10">
    <property type="entry name" value="Tetratricopeptide repeat domain"/>
    <property type="match status" value="5"/>
</dbReference>
<dbReference type="SUPFAM" id="SSF48452">
    <property type="entry name" value="TPR-like"/>
    <property type="match status" value="1"/>
</dbReference>
<organism evidence="3 4">
    <name type="scientific">Spirodela intermedia</name>
    <name type="common">Intermediate duckweed</name>
    <dbReference type="NCBI Taxonomy" id="51605"/>
    <lineage>
        <taxon>Eukaryota</taxon>
        <taxon>Viridiplantae</taxon>
        <taxon>Streptophyta</taxon>
        <taxon>Embryophyta</taxon>
        <taxon>Tracheophyta</taxon>
        <taxon>Spermatophyta</taxon>
        <taxon>Magnoliopsida</taxon>
        <taxon>Liliopsida</taxon>
        <taxon>Araceae</taxon>
        <taxon>Lemnoideae</taxon>
        <taxon>Spirodela</taxon>
    </lineage>
</organism>
<keyword evidence="4" id="KW-1185">Reference proteome</keyword>
<name>A0A7I8KJ97_SPIIN</name>
<keyword evidence="1" id="KW-0677">Repeat</keyword>
<evidence type="ECO:0000313" key="3">
    <source>
        <dbReference type="EMBL" id="CAA7397254.1"/>
    </source>
</evidence>
<dbReference type="InterPro" id="IPR046960">
    <property type="entry name" value="PPR_At4g14850-like_plant"/>
</dbReference>
<dbReference type="InterPro" id="IPR011990">
    <property type="entry name" value="TPR-like_helical_dom_sf"/>
</dbReference>
<dbReference type="Pfam" id="PF01535">
    <property type="entry name" value="PPR"/>
    <property type="match status" value="5"/>
</dbReference>
<dbReference type="OrthoDB" id="185373at2759"/>
<reference evidence="3" key="1">
    <citation type="submission" date="2020-02" db="EMBL/GenBank/DDBJ databases">
        <authorList>
            <person name="Scholz U."/>
            <person name="Mascher M."/>
            <person name="Fiebig A."/>
        </authorList>
    </citation>
    <scope>NUCLEOTIDE SEQUENCE</scope>
</reference>
<feature type="repeat" description="PPR" evidence="2">
    <location>
        <begin position="439"/>
        <end position="473"/>
    </location>
</feature>
<dbReference type="GO" id="GO:0009451">
    <property type="term" value="P:RNA modification"/>
    <property type="evidence" value="ECO:0007669"/>
    <property type="project" value="InterPro"/>
</dbReference>
<sequence length="620" mass="67866">MKVELQELAGRGLYREALSLYARCHGSSLSPSAFTFPLLLKTCGKLGLTAQTQQIHAHVVKAGFLFDVYTATALTDAYMKLQDPGEALKLFDEVPNKNVASYNAVIGGLRRSGRLAESVGFLRRLQGEGFLPSAATVAGLLPSFGSLQQGCQLHGLSVKLGYELDDYVSTSLVAMYSVCGQLSAARRVFNLLPFKKVVVYNSMISGLSRNGFPCEAVDFFMELMNLPGEKPNASTLVSLLSACSDLSDFQLGRQIHSYLVKTNQEEEDGMVGAALVYMYGKCGSPQCAYQMFESLPHKELTAWNSMIYGLLLHKRLDDALELFRRLDGQGLKPDSTTWNLMISGFLQEGDAARAFEFFRTMIYSGSVSSPGFKPITSVLQACSEVSNLRSGKEIHGYAVRTRSLYDDFVLTALVSMYMKCGDSLHARRVFDQIERRSADAALWNAMISGYGRNGETEAALEIFTLMQKENVKPDSASFLCAISVCGHAGEVERGYELFRTMSLVHGLSPTAEHFSCMVDLLGRGGSLDEALGLLKEMPSPATSAYYSLLGAAICYGDAKLGELAAKKLSELDPGNPSALVMLSNIYAEEGRWSDVERLRKTVAQKTLKKSLGFSRIQMVE</sequence>
<evidence type="ECO:0000313" key="4">
    <source>
        <dbReference type="Proteomes" id="UP000663760"/>
    </source>
</evidence>
<feature type="repeat" description="PPR" evidence="2">
    <location>
        <begin position="334"/>
        <end position="368"/>
    </location>
</feature>
<feature type="repeat" description="PPR" evidence="2">
    <location>
        <begin position="299"/>
        <end position="333"/>
    </location>
</feature>
<evidence type="ECO:0000256" key="2">
    <source>
        <dbReference type="PROSITE-ProRule" id="PRU00708"/>
    </source>
</evidence>